<feature type="non-terminal residue" evidence="2">
    <location>
        <position position="1"/>
    </location>
</feature>
<sequence>NDTTSQRVSPQVEDPEMLDRKKNRTHRRERNKGRFNFNQRTPQILHVESIYKNHALEAIIHKKEARIPKHTHQIFDNEVTNVVALSEVQVKDEVINEAINEGII</sequence>
<evidence type="ECO:0000313" key="3">
    <source>
        <dbReference type="Proteomes" id="UP001314170"/>
    </source>
</evidence>
<name>A0AAV1R4M0_9ROSI</name>
<keyword evidence="3" id="KW-1185">Reference proteome</keyword>
<dbReference type="EMBL" id="CAWUPB010000872">
    <property type="protein sequence ID" value="CAK7327948.1"/>
    <property type="molecule type" value="Genomic_DNA"/>
</dbReference>
<dbReference type="AlphaFoldDB" id="A0AAV1R4M0"/>
<dbReference type="Proteomes" id="UP001314170">
    <property type="component" value="Unassembled WGS sequence"/>
</dbReference>
<reference evidence="2 3" key="1">
    <citation type="submission" date="2024-01" db="EMBL/GenBank/DDBJ databases">
        <authorList>
            <person name="Waweru B."/>
        </authorList>
    </citation>
    <scope>NUCLEOTIDE SEQUENCE [LARGE SCALE GENOMIC DNA]</scope>
</reference>
<feature type="compositionally biased region" description="Basic residues" evidence="1">
    <location>
        <begin position="21"/>
        <end position="33"/>
    </location>
</feature>
<evidence type="ECO:0000313" key="2">
    <source>
        <dbReference type="EMBL" id="CAK7327948.1"/>
    </source>
</evidence>
<feature type="region of interest" description="Disordered" evidence="1">
    <location>
        <begin position="1"/>
        <end position="39"/>
    </location>
</feature>
<organism evidence="2 3">
    <name type="scientific">Dovyalis caffra</name>
    <dbReference type="NCBI Taxonomy" id="77055"/>
    <lineage>
        <taxon>Eukaryota</taxon>
        <taxon>Viridiplantae</taxon>
        <taxon>Streptophyta</taxon>
        <taxon>Embryophyta</taxon>
        <taxon>Tracheophyta</taxon>
        <taxon>Spermatophyta</taxon>
        <taxon>Magnoliopsida</taxon>
        <taxon>eudicotyledons</taxon>
        <taxon>Gunneridae</taxon>
        <taxon>Pentapetalae</taxon>
        <taxon>rosids</taxon>
        <taxon>fabids</taxon>
        <taxon>Malpighiales</taxon>
        <taxon>Salicaceae</taxon>
        <taxon>Flacourtieae</taxon>
        <taxon>Dovyalis</taxon>
    </lineage>
</organism>
<proteinExistence type="predicted"/>
<gene>
    <name evidence="2" type="ORF">DCAF_LOCUS5666</name>
</gene>
<protein>
    <submittedName>
        <fullName evidence="2">Uncharacterized protein</fullName>
    </submittedName>
</protein>
<evidence type="ECO:0000256" key="1">
    <source>
        <dbReference type="SAM" id="MobiDB-lite"/>
    </source>
</evidence>
<comment type="caution">
    <text evidence="2">The sequence shown here is derived from an EMBL/GenBank/DDBJ whole genome shotgun (WGS) entry which is preliminary data.</text>
</comment>
<accession>A0AAV1R4M0</accession>
<feature type="non-terminal residue" evidence="2">
    <location>
        <position position="104"/>
    </location>
</feature>